<protein>
    <submittedName>
        <fullName evidence="1">Uncharacterized protein</fullName>
    </submittedName>
</protein>
<reference evidence="1" key="1">
    <citation type="submission" date="2018-02" db="EMBL/GenBank/DDBJ databases">
        <title>Rhizophora mucronata_Transcriptome.</title>
        <authorList>
            <person name="Meera S.P."/>
            <person name="Sreeshan A."/>
            <person name="Augustine A."/>
        </authorList>
    </citation>
    <scope>NUCLEOTIDE SEQUENCE</scope>
    <source>
        <tissue evidence="1">Leaf</tissue>
    </source>
</reference>
<sequence length="52" mass="5895">MLLNCVKKMICLWVQPPSVQAKHSKRSSSKLSILNQNNIFSPTAQEQIILNN</sequence>
<organism evidence="1">
    <name type="scientific">Rhizophora mucronata</name>
    <name type="common">Asiatic mangrove</name>
    <dbReference type="NCBI Taxonomy" id="61149"/>
    <lineage>
        <taxon>Eukaryota</taxon>
        <taxon>Viridiplantae</taxon>
        <taxon>Streptophyta</taxon>
        <taxon>Embryophyta</taxon>
        <taxon>Tracheophyta</taxon>
        <taxon>Spermatophyta</taxon>
        <taxon>Magnoliopsida</taxon>
        <taxon>eudicotyledons</taxon>
        <taxon>Gunneridae</taxon>
        <taxon>Pentapetalae</taxon>
        <taxon>rosids</taxon>
        <taxon>fabids</taxon>
        <taxon>Malpighiales</taxon>
        <taxon>Rhizophoraceae</taxon>
        <taxon>Rhizophora</taxon>
    </lineage>
</organism>
<evidence type="ECO:0000313" key="1">
    <source>
        <dbReference type="EMBL" id="MBW87418.1"/>
    </source>
</evidence>
<proteinExistence type="predicted"/>
<accession>A0A2P2J1S4</accession>
<name>A0A2P2J1S4_RHIMU</name>
<dbReference type="AlphaFoldDB" id="A0A2P2J1S4"/>
<dbReference type="EMBL" id="GGEC01006935">
    <property type="protein sequence ID" value="MBW87418.1"/>
    <property type="molecule type" value="Transcribed_RNA"/>
</dbReference>